<organism evidence="1 2">
    <name type="scientific">Meloidogyne incognita</name>
    <name type="common">Southern root-knot nematode worm</name>
    <name type="synonym">Oxyuris incognita</name>
    <dbReference type="NCBI Taxonomy" id="6306"/>
    <lineage>
        <taxon>Eukaryota</taxon>
        <taxon>Metazoa</taxon>
        <taxon>Ecdysozoa</taxon>
        <taxon>Nematoda</taxon>
        <taxon>Chromadorea</taxon>
        <taxon>Rhabditida</taxon>
        <taxon>Tylenchina</taxon>
        <taxon>Tylenchomorpha</taxon>
        <taxon>Tylenchoidea</taxon>
        <taxon>Meloidogynidae</taxon>
        <taxon>Meloidogyninae</taxon>
        <taxon>Meloidogyne</taxon>
        <taxon>Meloidogyne incognita group</taxon>
    </lineage>
</organism>
<dbReference type="WBParaSite" id="Minc3s02068g28085">
    <property type="protein sequence ID" value="Minc3s02068g28085"/>
    <property type="gene ID" value="Minc3s02068g28085"/>
</dbReference>
<sequence>MLVDMKQMPNLTLESREWAELYSEALDRFDEHKFTLTEAHYLFHSVLPLMDKNANVLGHKELSDKLKDLNINQELANEIKEVC</sequence>
<protein>
    <submittedName>
        <fullName evidence="2">Uncharacterized protein</fullName>
    </submittedName>
</protein>
<reference evidence="2" key="1">
    <citation type="submission" date="2022-11" db="UniProtKB">
        <authorList>
            <consortium name="WormBaseParasite"/>
        </authorList>
    </citation>
    <scope>IDENTIFICATION</scope>
</reference>
<name>A0A914MMZ3_MELIC</name>
<dbReference type="Proteomes" id="UP000887563">
    <property type="component" value="Unplaced"/>
</dbReference>
<dbReference type="AlphaFoldDB" id="A0A914MMZ3"/>
<proteinExistence type="predicted"/>
<keyword evidence="1" id="KW-1185">Reference proteome</keyword>
<accession>A0A914MMZ3</accession>
<evidence type="ECO:0000313" key="2">
    <source>
        <dbReference type="WBParaSite" id="Minc3s02068g28085"/>
    </source>
</evidence>
<evidence type="ECO:0000313" key="1">
    <source>
        <dbReference type="Proteomes" id="UP000887563"/>
    </source>
</evidence>